<feature type="transmembrane region" description="Helical" evidence="16">
    <location>
        <begin position="7"/>
        <end position="28"/>
    </location>
</feature>
<feature type="domain" description="CBS" evidence="20">
    <location>
        <begin position="247"/>
        <end position="303"/>
    </location>
</feature>
<evidence type="ECO:0000256" key="8">
    <source>
        <dbReference type="ARBA" id="ARBA00022737"/>
    </source>
</evidence>
<dbReference type="InterPro" id="IPR008915">
    <property type="entry name" value="Peptidase_M50"/>
</dbReference>
<dbReference type="KEGG" id="mzh:Mzhil_2024"/>
<evidence type="ECO:0000313" key="22">
    <source>
        <dbReference type="Proteomes" id="UP000006622"/>
    </source>
</evidence>
<dbReference type="InterPro" id="IPR016483">
    <property type="entry name" value="UCP006404_Pept_M50_CBS"/>
</dbReference>
<keyword evidence="7 16" id="KW-0479">Metal-binding</keyword>
<dbReference type="RefSeq" id="WP_013899291.1">
    <property type="nucleotide sequence ID" value="NC_015676.1"/>
</dbReference>
<feature type="binding site" evidence="18">
    <location>
        <position position="68"/>
    </location>
    <ligand>
        <name>Zn(2+)</name>
        <dbReference type="ChEBI" id="CHEBI:29105"/>
        <note>catalytic</note>
    </ligand>
</feature>
<evidence type="ECO:0000256" key="12">
    <source>
        <dbReference type="ARBA" id="ARBA00023049"/>
    </source>
</evidence>
<feature type="binding site" evidence="18">
    <location>
        <position position="170"/>
    </location>
    <ligand>
        <name>Zn(2+)</name>
        <dbReference type="ChEBI" id="CHEBI:29105"/>
        <note>catalytic</note>
    </ligand>
</feature>
<keyword evidence="13 19" id="KW-0129">CBS domain</keyword>
<dbReference type="HOGENOM" id="CLU_037123_1_1_2"/>
<dbReference type="PANTHER" id="PTHR39188:SF3">
    <property type="entry name" value="STAGE IV SPORULATION PROTEIN FB"/>
    <property type="match status" value="1"/>
</dbReference>
<dbReference type="Pfam" id="PF02163">
    <property type="entry name" value="Peptidase_M50"/>
    <property type="match status" value="2"/>
</dbReference>
<evidence type="ECO:0000256" key="16">
    <source>
        <dbReference type="PIRNR" id="PIRNR006404"/>
    </source>
</evidence>
<comment type="cofactor">
    <cofactor evidence="16 18">
        <name>Zn(2+)</name>
        <dbReference type="ChEBI" id="CHEBI:29105"/>
    </cofactor>
    <text evidence="16 18">Binds 1 zinc ion per subunit.</text>
</comment>
<name>F7XL44_METZD</name>
<keyword evidence="9 16" id="KW-0378">Hydrolase</keyword>
<dbReference type="PANTHER" id="PTHR39188">
    <property type="entry name" value="MEMBRANE-ASSOCIATED ZINC METALLOPROTEASE M50B"/>
    <property type="match status" value="1"/>
</dbReference>
<evidence type="ECO:0000256" key="17">
    <source>
        <dbReference type="PIRSR" id="PIRSR006404-1"/>
    </source>
</evidence>
<evidence type="ECO:0000256" key="13">
    <source>
        <dbReference type="ARBA" id="ARBA00023122"/>
    </source>
</evidence>
<evidence type="ECO:0000256" key="19">
    <source>
        <dbReference type="PROSITE-ProRule" id="PRU00703"/>
    </source>
</evidence>
<evidence type="ECO:0000256" key="15">
    <source>
        <dbReference type="ARBA" id="ARBA00023167"/>
    </source>
</evidence>
<dbReference type="GO" id="GO:0046872">
    <property type="term" value="F:metal ion binding"/>
    <property type="evidence" value="ECO:0007669"/>
    <property type="project" value="UniProtKB-UniRule"/>
</dbReference>
<keyword evidence="6 16" id="KW-0812">Transmembrane</keyword>
<keyword evidence="14 16" id="KW-0472">Membrane</keyword>
<dbReference type="Proteomes" id="UP000006622">
    <property type="component" value="Chromosome"/>
</dbReference>
<feature type="domain" description="CBS" evidence="20">
    <location>
        <begin position="309"/>
        <end position="363"/>
    </location>
</feature>
<dbReference type="EMBL" id="CP002101">
    <property type="protein sequence ID" value="AEH61856.1"/>
    <property type="molecule type" value="Genomic_DNA"/>
</dbReference>
<feature type="binding site" evidence="18">
    <location>
        <position position="72"/>
    </location>
    <ligand>
        <name>Zn(2+)</name>
        <dbReference type="ChEBI" id="CHEBI:29105"/>
        <note>catalytic</note>
    </ligand>
</feature>
<evidence type="ECO:0000256" key="4">
    <source>
        <dbReference type="ARBA" id="ARBA00022605"/>
    </source>
</evidence>
<reference evidence="21" key="1">
    <citation type="submission" date="2010-07" db="EMBL/GenBank/DDBJ databases">
        <title>The complete genome of Methanosalsum zhilinae DSM 4017.</title>
        <authorList>
            <consortium name="US DOE Joint Genome Institute (JGI-PGF)"/>
            <person name="Lucas S."/>
            <person name="Copeland A."/>
            <person name="Lapidus A."/>
            <person name="Glavina del Rio T."/>
            <person name="Dalin E."/>
            <person name="Tice H."/>
            <person name="Bruce D."/>
            <person name="Goodwin L."/>
            <person name="Pitluck S."/>
            <person name="Kyrpides N."/>
            <person name="Mavromatis K."/>
            <person name="Ovchinnikova G."/>
            <person name="Daligault H."/>
            <person name="Detter J.C."/>
            <person name="Han C."/>
            <person name="Tapia R."/>
            <person name="Larimer F."/>
            <person name="Land M."/>
            <person name="Hauser L."/>
            <person name="Markowitz V."/>
            <person name="Cheng J.-F."/>
            <person name="Hugenholtz P."/>
            <person name="Woyke T."/>
            <person name="Wu D."/>
            <person name="Spring S."/>
            <person name="Schueler E."/>
            <person name="Brambilla E."/>
            <person name="Klenk H.-P."/>
            <person name="Eisen J.A."/>
        </authorList>
    </citation>
    <scope>NUCLEOTIDE SEQUENCE</scope>
    <source>
        <strain evidence="21">DSM 4017</strain>
    </source>
</reference>
<evidence type="ECO:0000256" key="2">
    <source>
        <dbReference type="ARBA" id="ARBA00007931"/>
    </source>
</evidence>
<dbReference type="SUPFAM" id="SSF54631">
    <property type="entry name" value="CBS-domain pair"/>
    <property type="match status" value="1"/>
</dbReference>
<comment type="subcellular location">
    <subcellularLocation>
        <location evidence="1 16">Cell membrane</location>
        <topology evidence="1 16">Multi-pass membrane protein</topology>
    </subcellularLocation>
</comment>
<dbReference type="GO" id="GO:0009086">
    <property type="term" value="P:methionine biosynthetic process"/>
    <property type="evidence" value="ECO:0007669"/>
    <property type="project" value="UniProtKB-KW"/>
</dbReference>
<dbReference type="GO" id="GO:0005886">
    <property type="term" value="C:plasma membrane"/>
    <property type="evidence" value="ECO:0007669"/>
    <property type="project" value="UniProtKB-SubCell"/>
</dbReference>
<evidence type="ECO:0000256" key="6">
    <source>
        <dbReference type="ARBA" id="ARBA00022692"/>
    </source>
</evidence>
<keyword evidence="11 16" id="KW-1133">Transmembrane helix</keyword>
<dbReference type="SMART" id="SM00116">
    <property type="entry name" value="CBS"/>
    <property type="match status" value="2"/>
</dbReference>
<evidence type="ECO:0000313" key="21">
    <source>
        <dbReference type="EMBL" id="AEH61856.1"/>
    </source>
</evidence>
<proteinExistence type="inferred from homology"/>
<dbReference type="GO" id="GO:0008237">
    <property type="term" value="F:metallopeptidase activity"/>
    <property type="evidence" value="ECO:0007669"/>
    <property type="project" value="UniProtKB-UniRule"/>
</dbReference>
<sequence length="363" mass="39794" precursor="true">MKASVKIATVLGIPIKVHISFLLILPLFAFVFSINPEPFGFQGITPDILNYALSLLAAILLFACVLLHELAHSYVAMKYGVKISDITLLLIGGVSSMEEIPREPKQEATMAFAGPFVSIVLGIILLGVNWIFIVIAPVFEGGAIYRLLLILGSINIILGIFNLIPAFPMDGGRLLRAWYANKMTYVKATEKAASVGKMFAIFMGLIGLLINPWLIIIAFFVYIGASEEARSTTTTVSLENVKVGDIMSDSIISVPSSFTVDELQNFMFEKKHMGYPVMDNDRLVGIVTLTDVRGVSPADRMAMRVEDIMTREVITLPMDADASDAIKLMSRKNIGRVIVTDNDSVVGVLSRTDLVRALTFLRE</sequence>
<dbReference type="InterPro" id="IPR046342">
    <property type="entry name" value="CBS_dom_sf"/>
</dbReference>
<evidence type="ECO:0000256" key="3">
    <source>
        <dbReference type="ARBA" id="ARBA00022475"/>
    </source>
</evidence>
<evidence type="ECO:0000256" key="11">
    <source>
        <dbReference type="ARBA" id="ARBA00022989"/>
    </source>
</evidence>
<dbReference type="PROSITE" id="PS51371">
    <property type="entry name" value="CBS"/>
    <property type="match status" value="2"/>
</dbReference>
<dbReference type="Pfam" id="PF00571">
    <property type="entry name" value="CBS"/>
    <property type="match status" value="2"/>
</dbReference>
<keyword evidence="3 16" id="KW-1003">Cell membrane</keyword>
<evidence type="ECO:0000256" key="5">
    <source>
        <dbReference type="ARBA" id="ARBA00022670"/>
    </source>
</evidence>
<keyword evidence="4" id="KW-0028">Amino-acid biosynthesis</keyword>
<evidence type="ECO:0000259" key="20">
    <source>
        <dbReference type="PROSITE" id="PS51371"/>
    </source>
</evidence>
<keyword evidence="8" id="KW-0677">Repeat</keyword>
<dbReference type="STRING" id="679901.Mzhil_2024"/>
<keyword evidence="5 16" id="KW-0645">Protease</keyword>
<dbReference type="InterPro" id="IPR000644">
    <property type="entry name" value="CBS_dom"/>
</dbReference>
<keyword evidence="12 16" id="KW-0482">Metalloprotease</keyword>
<evidence type="ECO:0000256" key="9">
    <source>
        <dbReference type="ARBA" id="ARBA00022801"/>
    </source>
</evidence>
<accession>F7XL44</accession>
<feature type="transmembrane region" description="Helical" evidence="16">
    <location>
        <begin position="109"/>
        <end position="135"/>
    </location>
</feature>
<keyword evidence="10 16" id="KW-0862">Zinc</keyword>
<feature type="active site" evidence="17">
    <location>
        <position position="69"/>
    </location>
</feature>
<dbReference type="Gene3D" id="3.10.580.10">
    <property type="entry name" value="CBS-domain"/>
    <property type="match status" value="2"/>
</dbReference>
<feature type="transmembrane region" description="Helical" evidence="16">
    <location>
        <begin position="79"/>
        <end position="97"/>
    </location>
</feature>
<dbReference type="GeneID" id="10823671"/>
<dbReference type="CDD" id="cd06164">
    <property type="entry name" value="S2P-M50_SpoIVFB_CBS"/>
    <property type="match status" value="1"/>
</dbReference>
<evidence type="ECO:0000256" key="18">
    <source>
        <dbReference type="PIRSR" id="PIRSR006404-2"/>
    </source>
</evidence>
<feature type="transmembrane region" description="Helical" evidence="16">
    <location>
        <begin position="147"/>
        <end position="167"/>
    </location>
</feature>
<comment type="similarity">
    <text evidence="2 16">Belongs to the peptidase M50B family.</text>
</comment>
<evidence type="ECO:0000256" key="7">
    <source>
        <dbReference type="ARBA" id="ARBA00022723"/>
    </source>
</evidence>
<gene>
    <name evidence="21" type="ordered locus">Mzhil_2024</name>
</gene>
<dbReference type="OrthoDB" id="12044at2157"/>
<protein>
    <recommendedName>
        <fullName evidence="16">Zinc metalloprotease</fullName>
    </recommendedName>
</protein>
<dbReference type="CDD" id="cd04801">
    <property type="entry name" value="CBS_pair_peptidase_M50"/>
    <property type="match status" value="1"/>
</dbReference>
<dbReference type="GO" id="GO:0006508">
    <property type="term" value="P:proteolysis"/>
    <property type="evidence" value="ECO:0007669"/>
    <property type="project" value="UniProtKB-KW"/>
</dbReference>
<evidence type="ECO:0000256" key="14">
    <source>
        <dbReference type="ARBA" id="ARBA00023136"/>
    </source>
</evidence>
<organism evidence="21 22">
    <name type="scientific">Methanosalsum zhilinae (strain DSM 4017 / NBRC 107636 / OCM 62 / WeN5)</name>
    <name type="common">Methanohalophilus zhilinae</name>
    <dbReference type="NCBI Taxonomy" id="679901"/>
    <lineage>
        <taxon>Archaea</taxon>
        <taxon>Methanobacteriati</taxon>
        <taxon>Methanobacteriota</taxon>
        <taxon>Stenosarchaea group</taxon>
        <taxon>Methanomicrobia</taxon>
        <taxon>Methanosarcinales</taxon>
        <taxon>Methanosarcinaceae</taxon>
        <taxon>Methanosalsum</taxon>
    </lineage>
</organism>
<dbReference type="AlphaFoldDB" id="F7XL44"/>
<feature type="transmembrane region" description="Helical" evidence="16">
    <location>
        <begin position="199"/>
        <end position="223"/>
    </location>
</feature>
<keyword evidence="15" id="KW-0486">Methionine biosynthesis</keyword>
<evidence type="ECO:0000256" key="1">
    <source>
        <dbReference type="ARBA" id="ARBA00004651"/>
    </source>
</evidence>
<evidence type="ECO:0000256" key="10">
    <source>
        <dbReference type="ARBA" id="ARBA00022833"/>
    </source>
</evidence>
<feature type="transmembrane region" description="Helical" evidence="16">
    <location>
        <begin position="48"/>
        <end position="67"/>
    </location>
</feature>
<keyword evidence="22" id="KW-1185">Reference proteome</keyword>
<dbReference type="PIRSF" id="PIRSF006404">
    <property type="entry name" value="UCP006404_Pept_M50_CBS"/>
    <property type="match status" value="1"/>
</dbReference>